<dbReference type="GO" id="GO:0003841">
    <property type="term" value="F:1-acylglycerol-3-phosphate O-acyltransferase activity"/>
    <property type="evidence" value="ECO:0007669"/>
    <property type="project" value="UniProtKB-EC"/>
</dbReference>
<keyword evidence="13" id="KW-1185">Reference proteome</keyword>
<feature type="transmembrane region" description="Helical" evidence="10">
    <location>
        <begin position="99"/>
        <end position="117"/>
    </location>
</feature>
<dbReference type="NCBIfam" id="TIGR00530">
    <property type="entry name" value="AGP_acyltrn"/>
    <property type="match status" value="1"/>
</dbReference>
<keyword evidence="10" id="KW-1133">Transmembrane helix</keyword>
<evidence type="ECO:0000259" key="11">
    <source>
        <dbReference type="SMART" id="SM00563"/>
    </source>
</evidence>
<evidence type="ECO:0000256" key="9">
    <source>
        <dbReference type="RuleBase" id="RU361267"/>
    </source>
</evidence>
<dbReference type="InterPro" id="IPR002123">
    <property type="entry name" value="Plipid/glycerol_acylTrfase"/>
</dbReference>
<comment type="catalytic activity">
    <reaction evidence="1 9">
        <text>a 1-acyl-sn-glycero-3-phosphate + an acyl-CoA = a 1,2-diacyl-sn-glycero-3-phosphate + CoA</text>
        <dbReference type="Rhea" id="RHEA:19709"/>
        <dbReference type="ChEBI" id="CHEBI:57287"/>
        <dbReference type="ChEBI" id="CHEBI:57970"/>
        <dbReference type="ChEBI" id="CHEBI:58342"/>
        <dbReference type="ChEBI" id="CHEBI:58608"/>
        <dbReference type="EC" id="2.3.1.51"/>
    </reaction>
</comment>
<name>A0ABV8CMX3_9GAMM</name>
<dbReference type="EC" id="2.3.1.51" evidence="5 9"/>
<dbReference type="SMART" id="SM00563">
    <property type="entry name" value="PlsC"/>
    <property type="match status" value="1"/>
</dbReference>
<protein>
    <recommendedName>
        <fullName evidence="6 9">1-acyl-sn-glycerol-3-phosphate acyltransferase</fullName>
        <ecNumber evidence="5 9">2.3.1.51</ecNumber>
    </recommendedName>
</protein>
<dbReference type="PANTHER" id="PTHR10434:SF11">
    <property type="entry name" value="1-ACYL-SN-GLYCEROL-3-PHOSPHATE ACYLTRANSFERASE"/>
    <property type="match status" value="1"/>
</dbReference>
<feature type="domain" description="Phospholipid/glycerol acyltransferase" evidence="11">
    <location>
        <begin position="68"/>
        <end position="183"/>
    </location>
</feature>
<keyword evidence="10" id="KW-0812">Transmembrane</keyword>
<comment type="pathway">
    <text evidence="2">Phospholipid metabolism; CDP-diacylglycerol biosynthesis; CDP-diacylglycerol from sn-glycerol 3-phosphate: step 2/3.</text>
</comment>
<organism evidence="12 13">
    <name type="scientific">Pseudaeromonas sharmana</name>
    <dbReference type="NCBI Taxonomy" id="328412"/>
    <lineage>
        <taxon>Bacteria</taxon>
        <taxon>Pseudomonadati</taxon>
        <taxon>Pseudomonadota</taxon>
        <taxon>Gammaproteobacteria</taxon>
        <taxon>Aeromonadales</taxon>
        <taxon>Aeromonadaceae</taxon>
        <taxon>Pseudaeromonas</taxon>
    </lineage>
</organism>
<evidence type="ECO:0000256" key="7">
    <source>
        <dbReference type="ARBA" id="ARBA00022679"/>
    </source>
</evidence>
<dbReference type="EMBL" id="JBHSAF010000006">
    <property type="protein sequence ID" value="MFC3913294.1"/>
    <property type="molecule type" value="Genomic_DNA"/>
</dbReference>
<dbReference type="InterPro" id="IPR004552">
    <property type="entry name" value="AGP_acyltrans"/>
</dbReference>
<evidence type="ECO:0000256" key="6">
    <source>
        <dbReference type="ARBA" id="ARBA00016139"/>
    </source>
</evidence>
<keyword evidence="10" id="KW-0472">Membrane</keyword>
<evidence type="ECO:0000313" key="13">
    <source>
        <dbReference type="Proteomes" id="UP001595692"/>
    </source>
</evidence>
<dbReference type="SUPFAM" id="SSF69593">
    <property type="entry name" value="Glycerol-3-phosphate (1)-acyltransferase"/>
    <property type="match status" value="1"/>
</dbReference>
<feature type="transmembrane region" description="Helical" evidence="10">
    <location>
        <begin position="7"/>
        <end position="29"/>
    </location>
</feature>
<dbReference type="RefSeq" id="WP_377151568.1">
    <property type="nucleotide sequence ID" value="NZ_JBHSAF010000006.1"/>
</dbReference>
<evidence type="ECO:0000256" key="2">
    <source>
        <dbReference type="ARBA" id="ARBA00004728"/>
    </source>
</evidence>
<keyword evidence="9" id="KW-1208">Phospholipid metabolism</keyword>
<dbReference type="Pfam" id="PF01553">
    <property type="entry name" value="Acyltransferase"/>
    <property type="match status" value="1"/>
</dbReference>
<keyword evidence="9" id="KW-0443">Lipid metabolism</keyword>
<comment type="pathway">
    <text evidence="3">Lipid metabolism.</text>
</comment>
<keyword evidence="8 9" id="KW-0012">Acyltransferase</keyword>
<comment type="similarity">
    <text evidence="4 9">Belongs to the 1-acyl-sn-glycerol-3-phosphate acyltransferase family.</text>
</comment>
<evidence type="ECO:0000256" key="8">
    <source>
        <dbReference type="ARBA" id="ARBA00023315"/>
    </source>
</evidence>
<keyword evidence="7 9" id="KW-0808">Transferase</keyword>
<dbReference type="CDD" id="cd07989">
    <property type="entry name" value="LPLAT_AGPAT-like"/>
    <property type="match status" value="1"/>
</dbReference>
<evidence type="ECO:0000256" key="1">
    <source>
        <dbReference type="ARBA" id="ARBA00001141"/>
    </source>
</evidence>
<comment type="domain">
    <text evidence="9">The HXXXXD motif is essential for acyltransferase activity and may constitute the binding site for the phosphate moiety of the glycerol-3-phosphate.</text>
</comment>
<evidence type="ECO:0000256" key="5">
    <source>
        <dbReference type="ARBA" id="ARBA00013211"/>
    </source>
</evidence>
<evidence type="ECO:0000256" key="4">
    <source>
        <dbReference type="ARBA" id="ARBA00008655"/>
    </source>
</evidence>
<accession>A0ABV8CMX3</accession>
<evidence type="ECO:0000256" key="3">
    <source>
        <dbReference type="ARBA" id="ARBA00005189"/>
    </source>
</evidence>
<keyword evidence="9" id="KW-0594">Phospholipid biosynthesis</keyword>
<keyword evidence="9" id="KW-0444">Lipid biosynthesis</keyword>
<evidence type="ECO:0000313" key="12">
    <source>
        <dbReference type="EMBL" id="MFC3913294.1"/>
    </source>
</evidence>
<dbReference type="Proteomes" id="UP001595692">
    <property type="component" value="Unassembled WGS sequence"/>
</dbReference>
<gene>
    <name evidence="12" type="ORF">ACFOSS_07440</name>
</gene>
<reference evidence="13" key="1">
    <citation type="journal article" date="2019" name="Int. J. Syst. Evol. Microbiol.">
        <title>The Global Catalogue of Microorganisms (GCM) 10K type strain sequencing project: providing services to taxonomists for standard genome sequencing and annotation.</title>
        <authorList>
            <consortium name="The Broad Institute Genomics Platform"/>
            <consortium name="The Broad Institute Genome Sequencing Center for Infectious Disease"/>
            <person name="Wu L."/>
            <person name="Ma J."/>
        </authorList>
    </citation>
    <scope>NUCLEOTIDE SEQUENCE [LARGE SCALE GENOMIC DNA]</scope>
    <source>
        <strain evidence="13">CCUG 54939</strain>
    </source>
</reference>
<evidence type="ECO:0000256" key="10">
    <source>
        <dbReference type="SAM" id="Phobius"/>
    </source>
</evidence>
<proteinExistence type="inferred from homology"/>
<dbReference type="PANTHER" id="PTHR10434">
    <property type="entry name" value="1-ACYL-SN-GLYCEROL-3-PHOSPHATE ACYLTRANSFERASE"/>
    <property type="match status" value="1"/>
</dbReference>
<sequence>MLKLIRLLVLGLMMVLWFLLGLAICLLRPRHRTNVYWLSNRLLRFALPVIGLKVHLKIPPGIDKLGPAVYVANHQTNWDIVVLTCAVQPGVVAVGKKSLVWLPLFGILFYLSGNILIDRSNRARAIDTIRQVVDKIRERRLSIWMFPEGTRSRGRGLLPFKTGAFHTAMQAGVPIVPIVASSYATQVDLNRWDNGEVWIEMLAPVDSQQWARDQVRECSEVIREQMVSKLAELDQQARRPT</sequence>
<comment type="caution">
    <text evidence="12">The sequence shown here is derived from an EMBL/GenBank/DDBJ whole genome shotgun (WGS) entry which is preliminary data.</text>
</comment>